<sequence length="74" mass="8819">MYLLNVNDLNTISSIQEYVNYTIIQPFCLDLDDNYSAPQDSYNVTFKSLFDQLKEPEINFTKLIWGFELWIDEK</sequence>
<comment type="caution">
    <text evidence="1">The sequence shown here is derived from an EMBL/GenBank/DDBJ whole genome shotgun (WGS) entry which is preliminary data.</text>
</comment>
<protein>
    <submittedName>
        <fullName evidence="1">6801_t:CDS:1</fullName>
    </submittedName>
</protein>
<dbReference type="AlphaFoldDB" id="A0A9N9EX39"/>
<dbReference type="Proteomes" id="UP000789706">
    <property type="component" value="Unassembled WGS sequence"/>
</dbReference>
<keyword evidence="2" id="KW-1185">Reference proteome</keyword>
<gene>
    <name evidence="1" type="ORF">DEBURN_LOCUS4501</name>
</gene>
<proteinExistence type="predicted"/>
<dbReference type="EMBL" id="CAJVPK010000346">
    <property type="protein sequence ID" value="CAG8497538.1"/>
    <property type="molecule type" value="Genomic_DNA"/>
</dbReference>
<evidence type="ECO:0000313" key="1">
    <source>
        <dbReference type="EMBL" id="CAG8497538.1"/>
    </source>
</evidence>
<evidence type="ECO:0000313" key="2">
    <source>
        <dbReference type="Proteomes" id="UP000789706"/>
    </source>
</evidence>
<reference evidence="1" key="1">
    <citation type="submission" date="2021-06" db="EMBL/GenBank/DDBJ databases">
        <authorList>
            <person name="Kallberg Y."/>
            <person name="Tangrot J."/>
            <person name="Rosling A."/>
        </authorList>
    </citation>
    <scope>NUCLEOTIDE SEQUENCE</scope>
    <source>
        <strain evidence="1">AZ414A</strain>
    </source>
</reference>
<accession>A0A9N9EX39</accession>
<name>A0A9N9EX39_9GLOM</name>
<organism evidence="1 2">
    <name type="scientific">Diversispora eburnea</name>
    <dbReference type="NCBI Taxonomy" id="1213867"/>
    <lineage>
        <taxon>Eukaryota</taxon>
        <taxon>Fungi</taxon>
        <taxon>Fungi incertae sedis</taxon>
        <taxon>Mucoromycota</taxon>
        <taxon>Glomeromycotina</taxon>
        <taxon>Glomeromycetes</taxon>
        <taxon>Diversisporales</taxon>
        <taxon>Diversisporaceae</taxon>
        <taxon>Diversispora</taxon>
    </lineage>
</organism>